<sequence length="190" mass="20963">MTPAQSYSDFIEGTEDAAFTRGFWENATRPGYDTRSTQSCDSEWMLNSLQVEYQVSDVVALRNTFAATDSQGFSVFMMVSSREALSMSCGVFVAKSWRRLGVLDEGTSLSFERSRAGSVIVQTSRKCRALMSGERAGRMAASKLKLGWLEVRVGDDRAVAAPAVEVNFGKNFVEGRGVLRSNWQIRIGEA</sequence>
<proteinExistence type="predicted"/>
<organism evidence="1 2">
    <name type="scientific">Suillus subaureus</name>
    <dbReference type="NCBI Taxonomy" id="48587"/>
    <lineage>
        <taxon>Eukaryota</taxon>
        <taxon>Fungi</taxon>
        <taxon>Dikarya</taxon>
        <taxon>Basidiomycota</taxon>
        <taxon>Agaricomycotina</taxon>
        <taxon>Agaricomycetes</taxon>
        <taxon>Agaricomycetidae</taxon>
        <taxon>Boletales</taxon>
        <taxon>Suillineae</taxon>
        <taxon>Suillaceae</taxon>
        <taxon>Suillus</taxon>
    </lineage>
</organism>
<evidence type="ECO:0000313" key="1">
    <source>
        <dbReference type="EMBL" id="KAG1822813.1"/>
    </source>
</evidence>
<name>A0A9P7EJ74_9AGAM</name>
<protein>
    <submittedName>
        <fullName evidence="1">Uncharacterized protein</fullName>
    </submittedName>
</protein>
<dbReference type="Proteomes" id="UP000807769">
    <property type="component" value="Unassembled WGS sequence"/>
</dbReference>
<comment type="caution">
    <text evidence="1">The sequence shown here is derived from an EMBL/GenBank/DDBJ whole genome shotgun (WGS) entry which is preliminary data.</text>
</comment>
<dbReference type="EMBL" id="JABBWG010000005">
    <property type="protein sequence ID" value="KAG1822813.1"/>
    <property type="molecule type" value="Genomic_DNA"/>
</dbReference>
<gene>
    <name evidence="1" type="ORF">BJ212DRAFT_1296769</name>
</gene>
<keyword evidence="2" id="KW-1185">Reference proteome</keyword>
<accession>A0A9P7EJ74</accession>
<reference evidence="1" key="1">
    <citation type="journal article" date="2020" name="New Phytol.">
        <title>Comparative genomics reveals dynamic genome evolution in host specialist ectomycorrhizal fungi.</title>
        <authorList>
            <person name="Lofgren L.A."/>
            <person name="Nguyen N.H."/>
            <person name="Vilgalys R."/>
            <person name="Ruytinx J."/>
            <person name="Liao H.L."/>
            <person name="Branco S."/>
            <person name="Kuo A."/>
            <person name="LaButti K."/>
            <person name="Lipzen A."/>
            <person name="Andreopoulos W."/>
            <person name="Pangilinan J."/>
            <person name="Riley R."/>
            <person name="Hundley H."/>
            <person name="Na H."/>
            <person name="Barry K."/>
            <person name="Grigoriev I.V."/>
            <person name="Stajich J.E."/>
            <person name="Kennedy P.G."/>
        </authorList>
    </citation>
    <scope>NUCLEOTIDE SEQUENCE</scope>
    <source>
        <strain evidence="1">MN1</strain>
    </source>
</reference>
<evidence type="ECO:0000313" key="2">
    <source>
        <dbReference type="Proteomes" id="UP000807769"/>
    </source>
</evidence>
<dbReference type="AlphaFoldDB" id="A0A9P7EJ74"/>
<dbReference type="GeneID" id="64626520"/>
<dbReference type="RefSeq" id="XP_041197219.1">
    <property type="nucleotide sequence ID" value="XM_041332503.1"/>
</dbReference>